<gene>
    <name evidence="2" type="ORF">MEDL_54784</name>
</gene>
<comment type="caution">
    <text evidence="2">The sequence shown here is derived from an EMBL/GenBank/DDBJ whole genome shotgun (WGS) entry which is preliminary data.</text>
</comment>
<keyword evidence="3" id="KW-1185">Reference proteome</keyword>
<accession>A0A8S3U827</accession>
<dbReference type="OrthoDB" id="10422519at2759"/>
<name>A0A8S3U827_MYTED</name>
<dbReference type="AlphaFoldDB" id="A0A8S3U827"/>
<organism evidence="2 3">
    <name type="scientific">Mytilus edulis</name>
    <name type="common">Blue mussel</name>
    <dbReference type="NCBI Taxonomy" id="6550"/>
    <lineage>
        <taxon>Eukaryota</taxon>
        <taxon>Metazoa</taxon>
        <taxon>Spiralia</taxon>
        <taxon>Lophotrochozoa</taxon>
        <taxon>Mollusca</taxon>
        <taxon>Bivalvia</taxon>
        <taxon>Autobranchia</taxon>
        <taxon>Pteriomorphia</taxon>
        <taxon>Mytilida</taxon>
        <taxon>Mytiloidea</taxon>
        <taxon>Mytilidae</taxon>
        <taxon>Mytilinae</taxon>
        <taxon>Mytilus</taxon>
    </lineage>
</organism>
<feature type="region of interest" description="Disordered" evidence="1">
    <location>
        <begin position="374"/>
        <end position="395"/>
    </location>
</feature>
<evidence type="ECO:0000313" key="3">
    <source>
        <dbReference type="Proteomes" id="UP000683360"/>
    </source>
</evidence>
<feature type="compositionally biased region" description="Basic and acidic residues" evidence="1">
    <location>
        <begin position="272"/>
        <end position="281"/>
    </location>
</feature>
<evidence type="ECO:0000313" key="2">
    <source>
        <dbReference type="EMBL" id="CAG2242624.1"/>
    </source>
</evidence>
<feature type="compositionally biased region" description="Polar residues" evidence="1">
    <location>
        <begin position="223"/>
        <end position="234"/>
    </location>
</feature>
<protein>
    <submittedName>
        <fullName evidence="2">Uncharacterized protein</fullName>
    </submittedName>
</protein>
<reference evidence="2" key="1">
    <citation type="submission" date="2021-03" db="EMBL/GenBank/DDBJ databases">
        <authorList>
            <person name="Bekaert M."/>
        </authorList>
    </citation>
    <scope>NUCLEOTIDE SEQUENCE</scope>
</reference>
<feature type="compositionally biased region" description="Basic and acidic residues" evidence="1">
    <location>
        <begin position="236"/>
        <end position="260"/>
    </location>
</feature>
<feature type="region of interest" description="Disordered" evidence="1">
    <location>
        <begin position="207"/>
        <end position="307"/>
    </location>
</feature>
<dbReference type="Proteomes" id="UP000683360">
    <property type="component" value="Unassembled WGS sequence"/>
</dbReference>
<dbReference type="EMBL" id="CAJPWZ010002680">
    <property type="protein sequence ID" value="CAG2242624.1"/>
    <property type="molecule type" value="Genomic_DNA"/>
</dbReference>
<proteinExistence type="predicted"/>
<feature type="compositionally biased region" description="Basic and acidic residues" evidence="1">
    <location>
        <begin position="380"/>
        <end position="395"/>
    </location>
</feature>
<evidence type="ECO:0000256" key="1">
    <source>
        <dbReference type="SAM" id="MobiDB-lite"/>
    </source>
</evidence>
<sequence length="395" mass="45946">MCIPETQKNCAKLLKNGLLKKRKKKTTRKSYCITKKSKLTISVSIKRRRRKAKISIDKIRTEEEKIVLTQVQIGSCYKEIDGTDKVGYEKKINTSFEIMFEKHKKRMSKTLPRKRKPTNLMPNVIDQIIKSNEYKENVKFEEKESISFEIMFETPKKQRFKPKLFSEKRNTFNLIHSVTEQKIKSHESIEDVKHEKKESISFDIMFETPKKQRSNMSKARLTSCKTKTQFQSKPSIDGKKDKNHGQEHKEEKPTTADKSRKTINSIGDNEVQTEKKHEKSHIVPSKTPEVNLSNGGKLGGKFTNGKLGGKFANDVKRKDDNEIRFRFSFLHGTTTYPSGISVMVRRFNGKIRLKRLNNEKPHLNAVRLIIYSTRNAKSPNGDDRRSPRKREGERN</sequence>